<protein>
    <submittedName>
        <fullName evidence="5">1660_t:CDS:1</fullName>
    </submittedName>
</protein>
<dbReference type="InterPro" id="IPR015915">
    <property type="entry name" value="Kelch-typ_b-propeller"/>
</dbReference>
<keyword evidence="2" id="KW-0677">Repeat</keyword>
<feature type="signal peptide" evidence="4">
    <location>
        <begin position="1"/>
        <end position="21"/>
    </location>
</feature>
<dbReference type="SUPFAM" id="SSF117281">
    <property type="entry name" value="Kelch motif"/>
    <property type="match status" value="1"/>
</dbReference>
<accession>A0A9N9HU11</accession>
<dbReference type="Pfam" id="PF24681">
    <property type="entry name" value="Kelch_KLHDC2_KLHL20_DRC7"/>
    <property type="match status" value="1"/>
</dbReference>
<dbReference type="PANTHER" id="PTHR46093">
    <property type="entry name" value="ACYL-COA-BINDING DOMAIN-CONTAINING PROTEIN 5"/>
    <property type="match status" value="1"/>
</dbReference>
<feature type="chain" id="PRO_5040189187" evidence="4">
    <location>
        <begin position="22"/>
        <end position="374"/>
    </location>
</feature>
<reference evidence="5" key="1">
    <citation type="submission" date="2021-06" db="EMBL/GenBank/DDBJ databases">
        <authorList>
            <person name="Kallberg Y."/>
            <person name="Tangrot J."/>
            <person name="Rosling A."/>
        </authorList>
    </citation>
    <scope>NUCLEOTIDE SEQUENCE</scope>
    <source>
        <strain evidence="5">UK204</strain>
    </source>
</reference>
<proteinExistence type="predicted"/>
<dbReference type="EMBL" id="CAJVPQ010008248">
    <property type="protein sequence ID" value="CAG8704973.1"/>
    <property type="molecule type" value="Genomic_DNA"/>
</dbReference>
<evidence type="ECO:0000313" key="5">
    <source>
        <dbReference type="EMBL" id="CAG8704973.1"/>
    </source>
</evidence>
<name>A0A9N9HU11_9GLOM</name>
<keyword evidence="6" id="KW-1185">Reference proteome</keyword>
<sequence length="374" mass="41879">MLKKYSIILWLLIQLLIEVGCQTTSFKPTQRSSHTATLIDDKLYILGGTNKVDIKIGIEFFYLDVSVPFNTQNILWNDLTSTNTVPAHAAAGVFMHLIFKKIHGIIIRKDNLKGIVDYNGKMYLFGGQSKKIIVNDMLILDTMNLNWELESSINTPSPRVYIYDTINDSWSIKIPSGTIPSDRDAISAVLGLDRQHVIIFGGIVESQDSLYVLDLINYEWYIPKILGKIPSSRHWHEANVIGKYMVISFGYDPKIDNDILLLDISNNKEYIWTNIFDPIVKSNVSTNDSATKITLSKSAIIGIAIGSLVGGILLLFGGTYVYQWNKYRMETQAAIPTPGTEGNNGNEAVAISVQSVNNNGREMITYGHRQQIPD</sequence>
<dbReference type="AlphaFoldDB" id="A0A9N9HU11"/>
<evidence type="ECO:0000313" key="6">
    <source>
        <dbReference type="Proteomes" id="UP000789570"/>
    </source>
</evidence>
<evidence type="ECO:0000256" key="3">
    <source>
        <dbReference type="SAM" id="Phobius"/>
    </source>
</evidence>
<evidence type="ECO:0000256" key="4">
    <source>
        <dbReference type="SAM" id="SignalP"/>
    </source>
</evidence>
<keyword evidence="3" id="KW-0812">Transmembrane</keyword>
<gene>
    <name evidence="5" type="ORF">FCALED_LOCUS13657</name>
</gene>
<comment type="caution">
    <text evidence="5">The sequence shown here is derived from an EMBL/GenBank/DDBJ whole genome shotgun (WGS) entry which is preliminary data.</text>
</comment>
<feature type="transmembrane region" description="Helical" evidence="3">
    <location>
        <begin position="299"/>
        <end position="322"/>
    </location>
</feature>
<feature type="non-terminal residue" evidence="5">
    <location>
        <position position="1"/>
    </location>
</feature>
<dbReference type="Proteomes" id="UP000789570">
    <property type="component" value="Unassembled WGS sequence"/>
</dbReference>
<keyword evidence="1" id="KW-0880">Kelch repeat</keyword>
<evidence type="ECO:0000256" key="1">
    <source>
        <dbReference type="ARBA" id="ARBA00022441"/>
    </source>
</evidence>
<keyword evidence="3" id="KW-0472">Membrane</keyword>
<keyword evidence="3" id="KW-1133">Transmembrane helix</keyword>
<dbReference type="PANTHER" id="PTHR46093:SF3">
    <property type="entry name" value="ACYL-COA-BINDING DOMAIN-CONTAINING PROTEIN 4"/>
    <property type="match status" value="1"/>
</dbReference>
<dbReference type="OrthoDB" id="432528at2759"/>
<dbReference type="Gene3D" id="2.120.10.80">
    <property type="entry name" value="Kelch-type beta propeller"/>
    <property type="match status" value="2"/>
</dbReference>
<organism evidence="5 6">
    <name type="scientific">Funneliformis caledonium</name>
    <dbReference type="NCBI Taxonomy" id="1117310"/>
    <lineage>
        <taxon>Eukaryota</taxon>
        <taxon>Fungi</taxon>
        <taxon>Fungi incertae sedis</taxon>
        <taxon>Mucoromycota</taxon>
        <taxon>Glomeromycotina</taxon>
        <taxon>Glomeromycetes</taxon>
        <taxon>Glomerales</taxon>
        <taxon>Glomeraceae</taxon>
        <taxon>Funneliformis</taxon>
    </lineage>
</organism>
<keyword evidence="4" id="KW-0732">Signal</keyword>
<evidence type="ECO:0000256" key="2">
    <source>
        <dbReference type="ARBA" id="ARBA00022737"/>
    </source>
</evidence>